<gene>
    <name evidence="4" type="ORF">SAMN02949497_4634</name>
</gene>
<keyword evidence="1 2" id="KW-0238">DNA-binding</keyword>
<dbReference type="InterPro" id="IPR009057">
    <property type="entry name" value="Homeodomain-like_sf"/>
</dbReference>
<dbReference type="Proteomes" id="UP000192923">
    <property type="component" value="Unassembled WGS sequence"/>
</dbReference>
<dbReference type="PANTHER" id="PTHR30055:SF201">
    <property type="entry name" value="TRANSCRIPTIONAL REGULATORY PROTEIN"/>
    <property type="match status" value="1"/>
</dbReference>
<dbReference type="SUPFAM" id="SSF46689">
    <property type="entry name" value="Homeodomain-like"/>
    <property type="match status" value="1"/>
</dbReference>
<dbReference type="PRINTS" id="PR00455">
    <property type="entry name" value="HTHTETR"/>
</dbReference>
<dbReference type="Pfam" id="PF17923">
    <property type="entry name" value="TetR_C_18"/>
    <property type="match status" value="1"/>
</dbReference>
<dbReference type="InterPro" id="IPR040804">
    <property type="entry name" value="TetR_C_18"/>
</dbReference>
<feature type="DNA-binding region" description="H-T-H motif" evidence="2">
    <location>
        <begin position="44"/>
        <end position="63"/>
    </location>
</feature>
<accession>A0A1Y6DCB9</accession>
<evidence type="ECO:0000256" key="2">
    <source>
        <dbReference type="PROSITE-ProRule" id="PRU00335"/>
    </source>
</evidence>
<sequence>MKTRKPLVISARKLPSQARSTRLVADILEAAVRVLVSGGARHFTAARVAEKAGISVGSLYQYFPNKEAILFRLQANEWLETCSLLEGILADSTHPPFERLREAVKAFFLSEWQEAGLRMALDDAAPLYRDTPEACEIREAFRDCVLAFMNEALPQVSDKDRAFAADMVITVMSAVGERISEQARSESEVNVIAIAISEMLCAYLERFRHSQHDIEQKTDVFL</sequence>
<keyword evidence="5" id="KW-1185">Reference proteome</keyword>
<organism evidence="4 5">
    <name type="scientific">Methylomagnum ishizawai</name>
    <dbReference type="NCBI Taxonomy" id="1760988"/>
    <lineage>
        <taxon>Bacteria</taxon>
        <taxon>Pseudomonadati</taxon>
        <taxon>Pseudomonadota</taxon>
        <taxon>Gammaproteobacteria</taxon>
        <taxon>Methylococcales</taxon>
        <taxon>Methylococcaceae</taxon>
        <taxon>Methylomagnum</taxon>
    </lineage>
</organism>
<dbReference type="PANTHER" id="PTHR30055">
    <property type="entry name" value="HTH-TYPE TRANSCRIPTIONAL REGULATOR RUTR"/>
    <property type="match status" value="1"/>
</dbReference>
<evidence type="ECO:0000313" key="5">
    <source>
        <dbReference type="Proteomes" id="UP000192923"/>
    </source>
</evidence>
<dbReference type="STRING" id="1760988.SAMN02949497_4634"/>
<evidence type="ECO:0000259" key="3">
    <source>
        <dbReference type="PROSITE" id="PS50977"/>
    </source>
</evidence>
<dbReference type="Gene3D" id="1.10.357.10">
    <property type="entry name" value="Tetracycline Repressor, domain 2"/>
    <property type="match status" value="1"/>
</dbReference>
<dbReference type="GO" id="GO:0003700">
    <property type="term" value="F:DNA-binding transcription factor activity"/>
    <property type="evidence" value="ECO:0007669"/>
    <property type="project" value="TreeGrafter"/>
</dbReference>
<feature type="domain" description="HTH tetR-type" evidence="3">
    <location>
        <begin position="21"/>
        <end position="81"/>
    </location>
</feature>
<dbReference type="InterPro" id="IPR050109">
    <property type="entry name" value="HTH-type_TetR-like_transc_reg"/>
</dbReference>
<evidence type="ECO:0000256" key="1">
    <source>
        <dbReference type="ARBA" id="ARBA00023125"/>
    </source>
</evidence>
<dbReference type="AlphaFoldDB" id="A0A1Y6DCB9"/>
<proteinExistence type="predicted"/>
<dbReference type="OrthoDB" id="5816932at2"/>
<dbReference type="GO" id="GO:0000976">
    <property type="term" value="F:transcription cis-regulatory region binding"/>
    <property type="evidence" value="ECO:0007669"/>
    <property type="project" value="TreeGrafter"/>
</dbReference>
<dbReference type="Pfam" id="PF00440">
    <property type="entry name" value="TetR_N"/>
    <property type="match status" value="1"/>
</dbReference>
<protein>
    <submittedName>
        <fullName evidence="4">Transcriptional regulator, TetR family</fullName>
    </submittedName>
</protein>
<reference evidence="4" key="1">
    <citation type="submission" date="2016-12" db="EMBL/GenBank/DDBJ databases">
        <authorList>
            <person name="Song W.-J."/>
            <person name="Kurnit D.M."/>
        </authorList>
    </citation>
    <scope>NUCLEOTIDE SEQUENCE [LARGE SCALE GENOMIC DNA]</scope>
    <source>
        <strain evidence="4">175</strain>
    </source>
</reference>
<evidence type="ECO:0000313" key="4">
    <source>
        <dbReference type="EMBL" id="SMF97215.1"/>
    </source>
</evidence>
<name>A0A1Y6DCB9_9GAMM</name>
<dbReference type="PROSITE" id="PS50977">
    <property type="entry name" value="HTH_TETR_2"/>
    <property type="match status" value="1"/>
</dbReference>
<dbReference type="InterPro" id="IPR001647">
    <property type="entry name" value="HTH_TetR"/>
</dbReference>
<dbReference type="EMBL" id="FXAM01000001">
    <property type="protein sequence ID" value="SMF97215.1"/>
    <property type="molecule type" value="Genomic_DNA"/>
</dbReference>